<name>A0ACC3N733_9PEZI</name>
<proteinExistence type="predicted"/>
<gene>
    <name evidence="1" type="ORF">LTR37_009729</name>
</gene>
<keyword evidence="2" id="KW-1185">Reference proteome</keyword>
<dbReference type="Proteomes" id="UP001281147">
    <property type="component" value="Unassembled WGS sequence"/>
</dbReference>
<evidence type="ECO:0000313" key="1">
    <source>
        <dbReference type="EMBL" id="KAK3711349.1"/>
    </source>
</evidence>
<protein>
    <submittedName>
        <fullName evidence="1">Uncharacterized protein</fullName>
    </submittedName>
</protein>
<comment type="caution">
    <text evidence="1">The sequence shown here is derived from an EMBL/GenBank/DDBJ whole genome shotgun (WGS) entry which is preliminary data.</text>
</comment>
<dbReference type="EMBL" id="JAUTXU010000077">
    <property type="protein sequence ID" value="KAK3711349.1"/>
    <property type="molecule type" value="Genomic_DNA"/>
</dbReference>
<organism evidence="1 2">
    <name type="scientific">Vermiconidia calcicola</name>
    <dbReference type="NCBI Taxonomy" id="1690605"/>
    <lineage>
        <taxon>Eukaryota</taxon>
        <taxon>Fungi</taxon>
        <taxon>Dikarya</taxon>
        <taxon>Ascomycota</taxon>
        <taxon>Pezizomycotina</taxon>
        <taxon>Dothideomycetes</taxon>
        <taxon>Dothideomycetidae</taxon>
        <taxon>Mycosphaerellales</taxon>
        <taxon>Extremaceae</taxon>
        <taxon>Vermiconidia</taxon>
    </lineage>
</organism>
<accession>A0ACC3N733</accession>
<sequence>MAEAGRVSLQTFQIAFATLAAPIMASGIGDCSKLHAARWPPEKAAMPTETLPSNSMGVAN</sequence>
<reference evidence="1" key="1">
    <citation type="submission" date="2023-07" db="EMBL/GenBank/DDBJ databases">
        <title>Black Yeasts Isolated from many extreme environments.</title>
        <authorList>
            <person name="Coleine C."/>
            <person name="Stajich J.E."/>
            <person name="Selbmann L."/>
        </authorList>
    </citation>
    <scope>NUCLEOTIDE SEQUENCE</scope>
    <source>
        <strain evidence="1">CCFEE 5714</strain>
    </source>
</reference>
<evidence type="ECO:0000313" key="2">
    <source>
        <dbReference type="Proteomes" id="UP001281147"/>
    </source>
</evidence>